<protein>
    <recommendedName>
        <fullName evidence="2">C2 domain-containing protein</fullName>
    </recommendedName>
</protein>
<keyword evidence="1" id="KW-0732">Signal</keyword>
<dbReference type="PROSITE" id="PS51257">
    <property type="entry name" value="PROKAR_LIPOPROTEIN"/>
    <property type="match status" value="1"/>
</dbReference>
<sequence length="189" mass="21358">MKRPLAHLAWASVACLSMLANPLSASAQRAPEPEDRNPSRRSEQVTLTVIKAKALTKFDRKIRFTKRHRPDFYLITRASGHRGRTRRKNNQDNPTFNHKVVVKPTKSSSGLVFNIQLLDSDIGKDDQADISPDRRKRDLSVVYTFRTGKISLFGQRQPVLGRVGEVITVKGDAKKNRASLTFKINHTGR</sequence>
<feature type="signal peptide" evidence="1">
    <location>
        <begin position="1"/>
        <end position="27"/>
    </location>
</feature>
<evidence type="ECO:0000259" key="2">
    <source>
        <dbReference type="Pfam" id="PF00168"/>
    </source>
</evidence>
<dbReference type="Pfam" id="PF00168">
    <property type="entry name" value="C2"/>
    <property type="match status" value="1"/>
</dbReference>
<dbReference type="EMBL" id="JADEXQ010000010">
    <property type="protein sequence ID" value="MBE9029029.1"/>
    <property type="molecule type" value="Genomic_DNA"/>
</dbReference>
<dbReference type="RefSeq" id="WP_264323849.1">
    <property type="nucleotide sequence ID" value="NZ_JADEXQ010000010.1"/>
</dbReference>
<dbReference type="InterPro" id="IPR000008">
    <property type="entry name" value="C2_dom"/>
</dbReference>
<comment type="caution">
    <text evidence="3">The sequence shown here is derived from an EMBL/GenBank/DDBJ whole genome shotgun (WGS) entry which is preliminary data.</text>
</comment>
<dbReference type="Proteomes" id="UP000625316">
    <property type="component" value="Unassembled WGS sequence"/>
</dbReference>
<organism evidence="3 4">
    <name type="scientific">Romeriopsis navalis LEGE 11480</name>
    <dbReference type="NCBI Taxonomy" id="2777977"/>
    <lineage>
        <taxon>Bacteria</taxon>
        <taxon>Bacillati</taxon>
        <taxon>Cyanobacteriota</taxon>
        <taxon>Cyanophyceae</taxon>
        <taxon>Leptolyngbyales</taxon>
        <taxon>Leptolyngbyaceae</taxon>
        <taxon>Romeriopsis</taxon>
        <taxon>Romeriopsis navalis</taxon>
    </lineage>
</organism>
<dbReference type="InterPro" id="IPR035892">
    <property type="entry name" value="C2_domain_sf"/>
</dbReference>
<reference evidence="3" key="1">
    <citation type="submission" date="2020-10" db="EMBL/GenBank/DDBJ databases">
        <authorList>
            <person name="Castelo-Branco R."/>
            <person name="Eusebio N."/>
            <person name="Adriana R."/>
            <person name="Vieira A."/>
            <person name="Brugerolle De Fraissinette N."/>
            <person name="Rezende De Castro R."/>
            <person name="Schneider M.P."/>
            <person name="Vasconcelos V."/>
            <person name="Leao P.N."/>
        </authorList>
    </citation>
    <scope>NUCLEOTIDE SEQUENCE</scope>
    <source>
        <strain evidence="3">LEGE 11480</strain>
    </source>
</reference>
<feature type="domain" description="C2" evidence="2">
    <location>
        <begin position="44"/>
        <end position="126"/>
    </location>
</feature>
<dbReference type="Gene3D" id="2.60.40.150">
    <property type="entry name" value="C2 domain"/>
    <property type="match status" value="1"/>
</dbReference>
<evidence type="ECO:0000256" key="1">
    <source>
        <dbReference type="SAM" id="SignalP"/>
    </source>
</evidence>
<gene>
    <name evidence="3" type="ORF">IQ266_04540</name>
</gene>
<keyword evidence="4" id="KW-1185">Reference proteome</keyword>
<name>A0A928Z203_9CYAN</name>
<dbReference type="SUPFAM" id="SSF49562">
    <property type="entry name" value="C2 domain (Calcium/lipid-binding domain, CaLB)"/>
    <property type="match status" value="1"/>
</dbReference>
<proteinExistence type="predicted"/>
<evidence type="ECO:0000313" key="4">
    <source>
        <dbReference type="Proteomes" id="UP000625316"/>
    </source>
</evidence>
<feature type="chain" id="PRO_5037794019" description="C2 domain-containing protein" evidence="1">
    <location>
        <begin position="28"/>
        <end position="189"/>
    </location>
</feature>
<accession>A0A928Z203</accession>
<evidence type="ECO:0000313" key="3">
    <source>
        <dbReference type="EMBL" id="MBE9029029.1"/>
    </source>
</evidence>
<dbReference type="AlphaFoldDB" id="A0A928Z203"/>